<evidence type="ECO:0000313" key="4">
    <source>
        <dbReference type="Proteomes" id="UP001305174"/>
    </source>
</evidence>
<feature type="domain" description="Dit-like phage tail protein N-terminal" evidence="2">
    <location>
        <begin position="15"/>
        <end position="204"/>
    </location>
</feature>
<dbReference type="InterPro" id="IPR048494">
    <property type="entry name" value="Dit-like_N"/>
</dbReference>
<reference evidence="4" key="1">
    <citation type="submission" date="2024-05" db="EMBL/GenBank/DDBJ databases">
        <authorList>
            <person name="Tikunov A.Y."/>
            <person name="Morozova V.V."/>
            <person name="Kozlova Y.N."/>
            <person name="Tikunova N.V."/>
            <person name="Babkin I.V."/>
        </authorList>
    </citation>
    <scope>NUCLEOTIDE SEQUENCE [LARGE SCALE GENOMIC DNA]</scope>
</reference>
<protein>
    <submittedName>
        <fullName evidence="3">Baseplate organization protein</fullName>
    </submittedName>
</protein>
<sequence>MTVAIKRKNGDLIWFDAILNFSRAYAASVTKHTIEQGGKVTDHTTIENPTIQLNGVVSDADFNLTRPIISQFDADTYGITNKQFVNNSPVTSSPEISYSTSKYTKFLPEEAQKFLPQTSPTVVVPDAIKPMYSAYIDSLLTTMWGQKEEFELIDFVDNNIHRVFIQCIFTNVSFSEDPDSGMALYANLAIEQVRYVRSTNVKIPQRVQEKVKSKAAPVQNKGTQQGDTQSKVTQPGDDGQSPRDMSKWKEMTSKK</sequence>
<evidence type="ECO:0000313" key="3">
    <source>
        <dbReference type="EMBL" id="WOZ57488.1"/>
    </source>
</evidence>
<feature type="region of interest" description="Disordered" evidence="1">
    <location>
        <begin position="207"/>
        <end position="255"/>
    </location>
</feature>
<dbReference type="Pfam" id="PF21821">
    <property type="entry name" value="Dit_like"/>
    <property type="match status" value="1"/>
</dbReference>
<feature type="compositionally biased region" description="Polar residues" evidence="1">
    <location>
        <begin position="220"/>
        <end position="233"/>
    </location>
</feature>
<evidence type="ECO:0000256" key="1">
    <source>
        <dbReference type="SAM" id="MobiDB-lite"/>
    </source>
</evidence>
<dbReference type="Proteomes" id="UP001305174">
    <property type="component" value="Segment"/>
</dbReference>
<dbReference type="EMBL" id="OR575930">
    <property type="protein sequence ID" value="WOZ57488.1"/>
    <property type="molecule type" value="Genomic_DNA"/>
</dbReference>
<name>A0AAX4G6F9_9CAUD</name>
<organism evidence="3 4">
    <name type="scientific">Pseudomonas phage vB_PseuGesM_254</name>
    <dbReference type="NCBI Taxonomy" id="3092638"/>
    <lineage>
        <taxon>Viruses</taxon>
        <taxon>Duplodnaviria</taxon>
        <taxon>Heunggongvirae</taxon>
        <taxon>Uroviricota</taxon>
        <taxon>Caudoviricetes</taxon>
        <taxon>Vandenendeviridae</taxon>
        <taxon>Chemalvirus</taxon>
        <taxon>Chemalvirus PseuGes254</taxon>
    </lineage>
</organism>
<proteinExistence type="predicted"/>
<accession>A0AAX4G6F9</accession>
<evidence type="ECO:0000259" key="2">
    <source>
        <dbReference type="Pfam" id="PF21821"/>
    </source>
</evidence>
<feature type="compositionally biased region" description="Basic and acidic residues" evidence="1">
    <location>
        <begin position="240"/>
        <end position="255"/>
    </location>
</feature>
<keyword evidence="4" id="KW-1185">Reference proteome</keyword>